<organism evidence="1 2">
    <name type="scientific">Actinomadura adrarensis</name>
    <dbReference type="NCBI Taxonomy" id="1819600"/>
    <lineage>
        <taxon>Bacteria</taxon>
        <taxon>Bacillati</taxon>
        <taxon>Actinomycetota</taxon>
        <taxon>Actinomycetes</taxon>
        <taxon>Streptosporangiales</taxon>
        <taxon>Thermomonosporaceae</taxon>
        <taxon>Actinomadura</taxon>
    </lineage>
</organism>
<comment type="caution">
    <text evidence="1">The sequence shown here is derived from an EMBL/GenBank/DDBJ whole genome shotgun (WGS) entry which is preliminary data.</text>
</comment>
<reference evidence="2" key="1">
    <citation type="journal article" date="2019" name="Int. J. Syst. Evol. Microbiol.">
        <title>The Global Catalogue of Microorganisms (GCM) 10K type strain sequencing project: providing services to taxonomists for standard genome sequencing and annotation.</title>
        <authorList>
            <consortium name="The Broad Institute Genomics Platform"/>
            <consortium name="The Broad Institute Genome Sequencing Center for Infectious Disease"/>
            <person name="Wu L."/>
            <person name="Ma J."/>
        </authorList>
    </citation>
    <scope>NUCLEOTIDE SEQUENCE [LARGE SCALE GENOMIC DNA]</scope>
    <source>
        <strain evidence="2">JCM 31696</strain>
    </source>
</reference>
<evidence type="ECO:0000313" key="1">
    <source>
        <dbReference type="EMBL" id="MFD0854418.1"/>
    </source>
</evidence>
<dbReference type="SUPFAM" id="SSF51679">
    <property type="entry name" value="Bacterial luciferase-like"/>
    <property type="match status" value="1"/>
</dbReference>
<dbReference type="InterPro" id="IPR036661">
    <property type="entry name" value="Luciferase-like_sf"/>
</dbReference>
<feature type="non-terminal residue" evidence="1">
    <location>
        <position position="1"/>
    </location>
</feature>
<name>A0ABW3CL22_9ACTN</name>
<sequence>RLMAQPYFALGPRARENAEAFLSDHYAQEGPEMVAQVLASTLTSADAVREAITAYAEAGCDELLLFPCDPDPEQVRLLAESVR</sequence>
<dbReference type="EMBL" id="JBHTIR010002925">
    <property type="protein sequence ID" value="MFD0854418.1"/>
    <property type="molecule type" value="Genomic_DNA"/>
</dbReference>
<proteinExistence type="predicted"/>
<dbReference type="Proteomes" id="UP001597083">
    <property type="component" value="Unassembled WGS sequence"/>
</dbReference>
<keyword evidence="2" id="KW-1185">Reference proteome</keyword>
<protein>
    <submittedName>
        <fullName evidence="1">LLM class flavin-dependent oxidoreductase</fullName>
    </submittedName>
</protein>
<accession>A0ABW3CL22</accession>
<evidence type="ECO:0000313" key="2">
    <source>
        <dbReference type="Proteomes" id="UP001597083"/>
    </source>
</evidence>
<gene>
    <name evidence="1" type="ORF">ACFQ07_19440</name>
</gene>